<evidence type="ECO:0000256" key="1">
    <source>
        <dbReference type="ARBA" id="ARBA00004141"/>
    </source>
</evidence>
<keyword evidence="7" id="KW-0436">Ligase</keyword>
<evidence type="ECO:0000256" key="3">
    <source>
        <dbReference type="ARBA" id="ARBA00022989"/>
    </source>
</evidence>
<evidence type="ECO:0000313" key="7">
    <source>
        <dbReference type="EMBL" id="MDQ0320688.1"/>
    </source>
</evidence>
<accession>A0ABU0BR11</accession>
<feature type="transmembrane region" description="Helical" evidence="5">
    <location>
        <begin position="94"/>
        <end position="113"/>
    </location>
</feature>
<feature type="transmembrane region" description="Helical" evidence="5">
    <location>
        <begin position="29"/>
        <end position="52"/>
    </location>
</feature>
<feature type="transmembrane region" description="Helical" evidence="5">
    <location>
        <begin position="400"/>
        <end position="419"/>
    </location>
</feature>
<feature type="transmembrane region" description="Helical" evidence="5">
    <location>
        <begin position="149"/>
        <end position="171"/>
    </location>
</feature>
<sequence>MAQILATTSTGYIAHSVPSDTGDTARERLINAATACLSAFGLFVILLTLTPFQGASFAETTPSADGNIVNQVGYLSLGAIYLFSMLAFVDRRVLISAISPSWFIIIAIAFWAAQRAYLPDAATRGVLLTLIATIPVAGVVLLPRRERDFVNAAANAVLLLILIDYAALVIIPDAAIHTAAGGEPWHAGSWRGHLMHKNYAAPIFSVLAMFGIYCWRSGLRWRGPAITLLAIIFVLHTQSKTTIGFLPLAIMTVFLTRATGRPLFTVAVHMLLFMAIGMLTIGTVIFPRMVPITKAIIEDSTFTGRDEIWIFGIQNLMKQPWTGFGTFSFWLTPVVARQEPNYEASWDVRGIVSGHNSYLDAFLYFGIPAGLVVILILTLKPMRDYCRAYKHPENRHLADFFMMVVVLMTYVGMLEAFILARADPLWMMFVLGVFGLSMLSRRTVRN</sequence>
<evidence type="ECO:0000313" key="8">
    <source>
        <dbReference type="Proteomes" id="UP001230207"/>
    </source>
</evidence>
<evidence type="ECO:0000256" key="5">
    <source>
        <dbReference type="SAM" id="Phobius"/>
    </source>
</evidence>
<dbReference type="Proteomes" id="UP001230207">
    <property type="component" value="Unassembled WGS sequence"/>
</dbReference>
<feature type="transmembrane region" description="Helical" evidence="5">
    <location>
        <begin position="358"/>
        <end position="379"/>
    </location>
</feature>
<dbReference type="PANTHER" id="PTHR37422:SF21">
    <property type="entry name" value="EXOQ-LIKE PROTEIN"/>
    <property type="match status" value="1"/>
</dbReference>
<feature type="transmembrane region" description="Helical" evidence="5">
    <location>
        <begin position="425"/>
        <end position="444"/>
    </location>
</feature>
<comment type="caution">
    <text evidence="7">The sequence shown here is derived from an EMBL/GenBank/DDBJ whole genome shotgun (WGS) entry which is preliminary data.</text>
</comment>
<organism evidence="7 8">
    <name type="scientific">Pararhizobium capsulatum DSM 1112</name>
    <dbReference type="NCBI Taxonomy" id="1121113"/>
    <lineage>
        <taxon>Bacteria</taxon>
        <taxon>Pseudomonadati</taxon>
        <taxon>Pseudomonadota</taxon>
        <taxon>Alphaproteobacteria</taxon>
        <taxon>Hyphomicrobiales</taxon>
        <taxon>Rhizobiaceae</taxon>
        <taxon>Rhizobium/Agrobacterium group</taxon>
        <taxon>Pararhizobium</taxon>
    </lineage>
</organism>
<evidence type="ECO:0000259" key="6">
    <source>
        <dbReference type="Pfam" id="PF04932"/>
    </source>
</evidence>
<feature type="transmembrane region" description="Helical" evidence="5">
    <location>
        <begin position="228"/>
        <end position="254"/>
    </location>
</feature>
<dbReference type="InterPro" id="IPR007016">
    <property type="entry name" value="O-antigen_ligase-rel_domated"/>
</dbReference>
<comment type="subcellular location">
    <subcellularLocation>
        <location evidence="1">Membrane</location>
        <topology evidence="1">Multi-pass membrane protein</topology>
    </subcellularLocation>
</comment>
<gene>
    <name evidence="7" type="ORF">QO002_002826</name>
</gene>
<feature type="transmembrane region" description="Helical" evidence="5">
    <location>
        <begin position="266"/>
        <end position="286"/>
    </location>
</feature>
<dbReference type="GO" id="GO:0016874">
    <property type="term" value="F:ligase activity"/>
    <property type="evidence" value="ECO:0007669"/>
    <property type="project" value="UniProtKB-KW"/>
</dbReference>
<dbReference type="PANTHER" id="PTHR37422">
    <property type="entry name" value="TEICHURONIC ACID BIOSYNTHESIS PROTEIN TUAE"/>
    <property type="match status" value="1"/>
</dbReference>
<evidence type="ECO:0000256" key="4">
    <source>
        <dbReference type="ARBA" id="ARBA00023136"/>
    </source>
</evidence>
<protein>
    <submittedName>
        <fullName evidence="7">O-antigen ligase</fullName>
    </submittedName>
</protein>
<dbReference type="EMBL" id="JAUSVF010000001">
    <property type="protein sequence ID" value="MDQ0320688.1"/>
    <property type="molecule type" value="Genomic_DNA"/>
</dbReference>
<name>A0ABU0BR11_9HYPH</name>
<proteinExistence type="predicted"/>
<dbReference type="Pfam" id="PF04932">
    <property type="entry name" value="Wzy_C"/>
    <property type="match status" value="1"/>
</dbReference>
<evidence type="ECO:0000256" key="2">
    <source>
        <dbReference type="ARBA" id="ARBA00022692"/>
    </source>
</evidence>
<keyword evidence="2 5" id="KW-0812">Transmembrane</keyword>
<keyword evidence="4 5" id="KW-0472">Membrane</keyword>
<keyword evidence="3 5" id="KW-1133">Transmembrane helix</keyword>
<reference evidence="7 8" key="1">
    <citation type="submission" date="2023-07" db="EMBL/GenBank/DDBJ databases">
        <title>Genomic Encyclopedia of Type Strains, Phase IV (KMG-IV): sequencing the most valuable type-strain genomes for metagenomic binning, comparative biology and taxonomic classification.</title>
        <authorList>
            <person name="Goeker M."/>
        </authorList>
    </citation>
    <scope>NUCLEOTIDE SEQUENCE [LARGE SCALE GENOMIC DNA]</scope>
    <source>
        <strain evidence="7 8">DSM 1112</strain>
    </source>
</reference>
<keyword evidence="8" id="KW-1185">Reference proteome</keyword>
<dbReference type="RefSeq" id="WP_307230661.1">
    <property type="nucleotide sequence ID" value="NZ_JAUSVF010000001.1"/>
</dbReference>
<dbReference type="InterPro" id="IPR051533">
    <property type="entry name" value="WaaL-like"/>
</dbReference>
<feature type="domain" description="O-antigen ligase-related" evidence="6">
    <location>
        <begin position="226"/>
        <end position="373"/>
    </location>
</feature>
<feature type="transmembrane region" description="Helical" evidence="5">
    <location>
        <begin position="125"/>
        <end position="142"/>
    </location>
</feature>
<feature type="transmembrane region" description="Helical" evidence="5">
    <location>
        <begin position="199"/>
        <end position="216"/>
    </location>
</feature>
<feature type="transmembrane region" description="Helical" evidence="5">
    <location>
        <begin position="72"/>
        <end position="89"/>
    </location>
</feature>
<feature type="transmembrane region" description="Helical" evidence="5">
    <location>
        <begin position="321"/>
        <end position="338"/>
    </location>
</feature>